<dbReference type="Proteomes" id="UP000828390">
    <property type="component" value="Unassembled WGS sequence"/>
</dbReference>
<organism evidence="1 2">
    <name type="scientific">Dreissena polymorpha</name>
    <name type="common">Zebra mussel</name>
    <name type="synonym">Mytilus polymorpha</name>
    <dbReference type="NCBI Taxonomy" id="45954"/>
    <lineage>
        <taxon>Eukaryota</taxon>
        <taxon>Metazoa</taxon>
        <taxon>Spiralia</taxon>
        <taxon>Lophotrochozoa</taxon>
        <taxon>Mollusca</taxon>
        <taxon>Bivalvia</taxon>
        <taxon>Autobranchia</taxon>
        <taxon>Heteroconchia</taxon>
        <taxon>Euheterodonta</taxon>
        <taxon>Imparidentia</taxon>
        <taxon>Neoheterodontei</taxon>
        <taxon>Myida</taxon>
        <taxon>Dreissenoidea</taxon>
        <taxon>Dreissenidae</taxon>
        <taxon>Dreissena</taxon>
    </lineage>
</organism>
<proteinExistence type="predicted"/>
<reference evidence="1" key="1">
    <citation type="journal article" date="2019" name="bioRxiv">
        <title>The Genome of the Zebra Mussel, Dreissena polymorpha: A Resource for Invasive Species Research.</title>
        <authorList>
            <person name="McCartney M.A."/>
            <person name="Auch B."/>
            <person name="Kono T."/>
            <person name="Mallez S."/>
            <person name="Zhang Y."/>
            <person name="Obille A."/>
            <person name="Becker A."/>
            <person name="Abrahante J.E."/>
            <person name="Garbe J."/>
            <person name="Badalamenti J.P."/>
            <person name="Herman A."/>
            <person name="Mangelson H."/>
            <person name="Liachko I."/>
            <person name="Sullivan S."/>
            <person name="Sone E.D."/>
            <person name="Koren S."/>
            <person name="Silverstein K.A.T."/>
            <person name="Beckman K.B."/>
            <person name="Gohl D.M."/>
        </authorList>
    </citation>
    <scope>NUCLEOTIDE SEQUENCE</scope>
    <source>
        <strain evidence="1">Duluth1</strain>
        <tissue evidence="1">Whole animal</tissue>
    </source>
</reference>
<accession>A0A9D3Z3G8</accession>
<dbReference type="EMBL" id="JAIWYP010000014">
    <property type="protein sequence ID" value="KAH3709632.1"/>
    <property type="molecule type" value="Genomic_DNA"/>
</dbReference>
<sequence>MSLLSQRLCNHLRQGKKFPHVTKIRPRKLTCRHLVTLGIASTPGDQRHHLMRSSFRRVTRLRQPTLHQTKNRNWTQSGHHCVVQAVFTTLLVQSHLLTLL</sequence>
<evidence type="ECO:0000313" key="1">
    <source>
        <dbReference type="EMBL" id="KAH3709632.1"/>
    </source>
</evidence>
<reference evidence="1" key="2">
    <citation type="submission" date="2020-11" db="EMBL/GenBank/DDBJ databases">
        <authorList>
            <person name="McCartney M.A."/>
            <person name="Auch B."/>
            <person name="Kono T."/>
            <person name="Mallez S."/>
            <person name="Becker A."/>
            <person name="Gohl D.M."/>
            <person name="Silverstein K.A.T."/>
            <person name="Koren S."/>
            <person name="Bechman K.B."/>
            <person name="Herman A."/>
            <person name="Abrahante J.E."/>
            <person name="Garbe J."/>
        </authorList>
    </citation>
    <scope>NUCLEOTIDE SEQUENCE</scope>
    <source>
        <strain evidence="1">Duluth1</strain>
        <tissue evidence="1">Whole animal</tissue>
    </source>
</reference>
<name>A0A9D3Z3G8_DREPO</name>
<protein>
    <submittedName>
        <fullName evidence="1">Uncharacterized protein</fullName>
    </submittedName>
</protein>
<dbReference type="AlphaFoldDB" id="A0A9D3Z3G8"/>
<keyword evidence="2" id="KW-1185">Reference proteome</keyword>
<comment type="caution">
    <text evidence="1">The sequence shown here is derived from an EMBL/GenBank/DDBJ whole genome shotgun (WGS) entry which is preliminary data.</text>
</comment>
<gene>
    <name evidence="1" type="ORF">DPMN_069096</name>
</gene>
<evidence type="ECO:0000313" key="2">
    <source>
        <dbReference type="Proteomes" id="UP000828390"/>
    </source>
</evidence>